<protein>
    <submittedName>
        <fullName evidence="1">Uncharacterized protein</fullName>
    </submittedName>
</protein>
<dbReference type="STRING" id="61424.A0A2T9Y8Q2"/>
<sequence length="297" mass="32386">MKNLSKRLFTGIFIAILGLIVSRAELEMHTRKFIIQKRMNQYASKAEPVYGLKPIPEPNPLPGPLPGPIAGPRVPYDIVLPLKTITKFNDICITNTVTDLVTTTLPGKKVTTTKTKKIKGIRTVIDIETDVSTATSISISETTKTDTETTTEISTTVETTISTTVSTEISTTSETSISTTVSTEISVTTETSLSTSTTVETTTEISISKITDTTTLPEKTDSDILAFYQPEILGYTDSKIISVSKASNWDDNQFALELYQVVLRTWILQSNGPLLSLVNVGSVIRQQKKSTLGCTLI</sequence>
<organism evidence="1 2">
    <name type="scientific">Furculomyces boomerangus</name>
    <dbReference type="NCBI Taxonomy" id="61424"/>
    <lineage>
        <taxon>Eukaryota</taxon>
        <taxon>Fungi</taxon>
        <taxon>Fungi incertae sedis</taxon>
        <taxon>Zoopagomycota</taxon>
        <taxon>Kickxellomycotina</taxon>
        <taxon>Harpellomycetes</taxon>
        <taxon>Harpellales</taxon>
        <taxon>Harpellaceae</taxon>
        <taxon>Furculomyces</taxon>
    </lineage>
</organism>
<dbReference type="Proteomes" id="UP000245699">
    <property type="component" value="Unassembled WGS sequence"/>
</dbReference>
<reference evidence="1 2" key="1">
    <citation type="journal article" date="2018" name="MBio">
        <title>Comparative Genomics Reveals the Core Gene Toolbox for the Fungus-Insect Symbiosis.</title>
        <authorList>
            <person name="Wang Y."/>
            <person name="Stata M."/>
            <person name="Wang W."/>
            <person name="Stajich J.E."/>
            <person name="White M.M."/>
            <person name="Moncalvo J.M."/>
        </authorList>
    </citation>
    <scope>NUCLEOTIDE SEQUENCE [LARGE SCALE GENOMIC DNA]</scope>
    <source>
        <strain evidence="1 2">AUS-77-4</strain>
    </source>
</reference>
<evidence type="ECO:0000313" key="1">
    <source>
        <dbReference type="EMBL" id="PVU88696.1"/>
    </source>
</evidence>
<name>A0A2T9Y8Q2_9FUNG</name>
<gene>
    <name evidence="1" type="ORF">BB559_005429</name>
</gene>
<dbReference type="EMBL" id="MBFT01000604">
    <property type="protein sequence ID" value="PVU88696.1"/>
    <property type="molecule type" value="Genomic_DNA"/>
</dbReference>
<comment type="caution">
    <text evidence="1">The sequence shown here is derived from an EMBL/GenBank/DDBJ whole genome shotgun (WGS) entry which is preliminary data.</text>
</comment>
<evidence type="ECO:0000313" key="2">
    <source>
        <dbReference type="Proteomes" id="UP000245699"/>
    </source>
</evidence>
<keyword evidence="2" id="KW-1185">Reference proteome</keyword>
<proteinExistence type="predicted"/>
<dbReference type="AlphaFoldDB" id="A0A2T9Y8Q2"/>
<accession>A0A2T9Y8Q2</accession>